<gene>
    <name evidence="2" type="ORF">EXN68_06240</name>
</gene>
<feature type="transmembrane region" description="Helical" evidence="1">
    <location>
        <begin position="163"/>
        <end position="188"/>
    </location>
</feature>
<keyword evidence="1" id="KW-0472">Membrane</keyword>
<sequence length="301" mass="33548">MNLRDFTYTIKRIRRCVIRTWNKLSLFSRSLILLISKSLVASFILGQLTPIATAYYAMSLGFRVPIEGVQYVSAAMATLTFLGFLATGLCMLYFVVNLRQAAFVIRISSYLTKKIPWLPESVALPIEQILSAREAWLALITSAIVCTVLFVYVYSYTTDDPNYILAAAFILICSSIVIVALAVFANLASFFQFQVGLSAVVLLVSIVCLFNVGLYGSFLRVIRYGGGIEYEVQLTQSTTPALVRGFLLIQNDQMVVLMSADKTSVIEIPTRLIETRRTPISPEWQLPTGTLAGQARYLRFP</sequence>
<name>A0A546XK38_RHIRH</name>
<accession>A0A546XK38</accession>
<dbReference type="AlphaFoldDB" id="A0A546XK38"/>
<feature type="transmembrane region" description="Helical" evidence="1">
    <location>
        <begin position="69"/>
        <end position="96"/>
    </location>
</feature>
<keyword evidence="1" id="KW-1133">Transmembrane helix</keyword>
<comment type="caution">
    <text evidence="2">The sequence shown here is derived from an EMBL/GenBank/DDBJ whole genome shotgun (WGS) entry which is preliminary data.</text>
</comment>
<evidence type="ECO:0000313" key="2">
    <source>
        <dbReference type="EMBL" id="TRB01114.1"/>
    </source>
</evidence>
<proteinExistence type="predicted"/>
<dbReference type="Proteomes" id="UP000315434">
    <property type="component" value="Unassembled WGS sequence"/>
</dbReference>
<evidence type="ECO:0000313" key="3">
    <source>
        <dbReference type="Proteomes" id="UP000315434"/>
    </source>
</evidence>
<reference evidence="2 3" key="1">
    <citation type="journal article" date="2019" name="Appl. Microbiol. Biotechnol.">
        <title>Differential efficiency of wild type rhizogenic strains for rol gene transformation of plants.</title>
        <authorList>
            <person name="Desmet S."/>
            <person name="De Keyser E."/>
            <person name="Van Vaerenbergh J."/>
            <person name="Baeyen S."/>
            <person name="Van Huylenbroeck J."/>
            <person name="Geelen D."/>
            <person name="Dhooghe E."/>
        </authorList>
    </citation>
    <scope>NUCLEOTIDE SEQUENCE [LARGE SCALE GENOMIC DNA]</scope>
    <source>
        <strain evidence="2 3">GBBC3284</strain>
    </source>
</reference>
<feature type="transmembrane region" description="Helical" evidence="1">
    <location>
        <begin position="195"/>
        <end position="215"/>
    </location>
</feature>
<feature type="transmembrane region" description="Helical" evidence="1">
    <location>
        <begin position="31"/>
        <end position="57"/>
    </location>
</feature>
<keyword evidence="1" id="KW-0812">Transmembrane</keyword>
<dbReference type="RefSeq" id="WP_142840092.1">
    <property type="nucleotide sequence ID" value="NZ_JAPZAC010000003.1"/>
</dbReference>
<dbReference type="OrthoDB" id="7028382at2"/>
<dbReference type="EMBL" id="SGNY01000002">
    <property type="protein sequence ID" value="TRB01114.1"/>
    <property type="molecule type" value="Genomic_DNA"/>
</dbReference>
<evidence type="ECO:0000256" key="1">
    <source>
        <dbReference type="SAM" id="Phobius"/>
    </source>
</evidence>
<feature type="transmembrane region" description="Helical" evidence="1">
    <location>
        <begin position="135"/>
        <end position="157"/>
    </location>
</feature>
<organism evidence="2 3">
    <name type="scientific">Rhizobium rhizogenes</name>
    <name type="common">Agrobacterium rhizogenes</name>
    <dbReference type="NCBI Taxonomy" id="359"/>
    <lineage>
        <taxon>Bacteria</taxon>
        <taxon>Pseudomonadati</taxon>
        <taxon>Pseudomonadota</taxon>
        <taxon>Alphaproteobacteria</taxon>
        <taxon>Hyphomicrobiales</taxon>
        <taxon>Rhizobiaceae</taxon>
        <taxon>Rhizobium/Agrobacterium group</taxon>
        <taxon>Rhizobium</taxon>
    </lineage>
</organism>
<protein>
    <submittedName>
        <fullName evidence="2">Uncharacterized protein</fullName>
    </submittedName>
</protein>